<sequence length="36" mass="4513">MQELKYFDFDLDKPSDSIWQEIFDHYEDYIPTLKKN</sequence>
<organism evidence="1">
    <name type="scientific">Moumouvirus sp. 'Monve'</name>
    <dbReference type="NCBI Taxonomy" id="1128131"/>
    <lineage>
        <taxon>Viruses</taxon>
        <taxon>Varidnaviria</taxon>
        <taxon>Bamfordvirae</taxon>
        <taxon>Nucleocytoviricota</taxon>
        <taxon>Megaviricetes</taxon>
        <taxon>Imitervirales</taxon>
        <taxon>Mimiviridae</taxon>
        <taxon>Megamimivirinae</taxon>
        <taxon>Moumouvirus</taxon>
    </lineage>
</organism>
<accession>H2EDK4</accession>
<name>H2EDK4_9VIRU</name>
<reference evidence="1" key="1">
    <citation type="submission" date="2011-10" db="EMBL/GenBank/DDBJ databases">
        <title>Provirophages and transpovirons: unique mobilome of giant viruses.</title>
        <authorList>
            <person name="Desnues C."/>
            <person name="LaScola B."/>
            <person name="Yutin N."/>
            <person name="Fournous G."/>
            <person name="Koonin E."/>
            <person name="Raoult D."/>
        </authorList>
    </citation>
    <scope>NUCLEOTIDE SEQUENCE</scope>
    <source>
        <strain evidence="1">Mv13-mv</strain>
    </source>
</reference>
<proteinExistence type="predicted"/>
<gene>
    <name evidence="1" type="ORF">mv_L272</name>
</gene>
<protein>
    <submittedName>
        <fullName evidence="1">Uncharacterized protein</fullName>
    </submittedName>
</protein>
<evidence type="ECO:0000313" key="1">
    <source>
        <dbReference type="EMBL" id="AEX62477.1"/>
    </source>
</evidence>
<dbReference type="EMBL" id="JN885996">
    <property type="protein sequence ID" value="AEX62477.1"/>
    <property type="molecule type" value="Genomic_DNA"/>
</dbReference>